<evidence type="ECO:0000313" key="3">
    <source>
        <dbReference type="Proteomes" id="UP000076722"/>
    </source>
</evidence>
<protein>
    <submittedName>
        <fullName evidence="2">Uncharacterized protein</fullName>
    </submittedName>
</protein>
<dbReference type="AlphaFoldDB" id="A0A164MAG5"/>
<evidence type="ECO:0000313" key="2">
    <source>
        <dbReference type="EMBL" id="KZS86525.1"/>
    </source>
</evidence>
<keyword evidence="3" id="KW-1185">Reference proteome</keyword>
<organism evidence="2 3">
    <name type="scientific">Sistotremastrum niveocremeum HHB9708</name>
    <dbReference type="NCBI Taxonomy" id="1314777"/>
    <lineage>
        <taxon>Eukaryota</taxon>
        <taxon>Fungi</taxon>
        <taxon>Dikarya</taxon>
        <taxon>Basidiomycota</taxon>
        <taxon>Agaricomycotina</taxon>
        <taxon>Agaricomycetes</taxon>
        <taxon>Sistotremastrales</taxon>
        <taxon>Sistotremastraceae</taxon>
        <taxon>Sertulicium</taxon>
        <taxon>Sertulicium niveocremeum</taxon>
    </lineage>
</organism>
<feature type="region of interest" description="Disordered" evidence="1">
    <location>
        <begin position="48"/>
        <end position="80"/>
    </location>
</feature>
<dbReference type="Proteomes" id="UP000076722">
    <property type="component" value="Unassembled WGS sequence"/>
</dbReference>
<gene>
    <name evidence="2" type="ORF">SISNIDRAFT_491878</name>
</gene>
<proteinExistence type="predicted"/>
<reference evidence="2 3" key="1">
    <citation type="journal article" date="2016" name="Mol. Biol. Evol.">
        <title>Comparative Genomics of Early-Diverging Mushroom-Forming Fungi Provides Insights into the Origins of Lignocellulose Decay Capabilities.</title>
        <authorList>
            <person name="Nagy L.G."/>
            <person name="Riley R."/>
            <person name="Tritt A."/>
            <person name="Adam C."/>
            <person name="Daum C."/>
            <person name="Floudas D."/>
            <person name="Sun H."/>
            <person name="Yadav J.S."/>
            <person name="Pangilinan J."/>
            <person name="Larsson K.H."/>
            <person name="Matsuura K."/>
            <person name="Barry K."/>
            <person name="Labutti K."/>
            <person name="Kuo R."/>
            <person name="Ohm R.A."/>
            <person name="Bhattacharya S.S."/>
            <person name="Shirouzu T."/>
            <person name="Yoshinaga Y."/>
            <person name="Martin F.M."/>
            <person name="Grigoriev I.V."/>
            <person name="Hibbett D.S."/>
        </authorList>
    </citation>
    <scope>NUCLEOTIDE SEQUENCE [LARGE SCALE GENOMIC DNA]</scope>
    <source>
        <strain evidence="2 3">HHB9708</strain>
    </source>
</reference>
<sequence>MALPRYLPIHIHIAAREAFRSIIELLILNHLLVRAVFGRIRVILSQPPSTPKLLPEDRFDDHDNDGEDRSDLLQDFSLDG</sequence>
<feature type="compositionally biased region" description="Basic and acidic residues" evidence="1">
    <location>
        <begin position="54"/>
        <end position="72"/>
    </location>
</feature>
<accession>A0A164MAG5</accession>
<dbReference type="EMBL" id="KV419489">
    <property type="protein sequence ID" value="KZS86525.1"/>
    <property type="molecule type" value="Genomic_DNA"/>
</dbReference>
<name>A0A164MAG5_9AGAM</name>
<evidence type="ECO:0000256" key="1">
    <source>
        <dbReference type="SAM" id="MobiDB-lite"/>
    </source>
</evidence>